<accession>A0A8C6ZG65</accession>
<protein>
    <submittedName>
        <fullName evidence="1">CWF19 like cell cycle control factor 1</fullName>
    </submittedName>
</protein>
<dbReference type="Proteomes" id="UP000694420">
    <property type="component" value="Unplaced"/>
</dbReference>
<name>A0A8C6ZG65_NOTPE</name>
<reference evidence="1" key="1">
    <citation type="submission" date="2025-08" db="UniProtKB">
        <authorList>
            <consortium name="Ensembl"/>
        </authorList>
    </citation>
    <scope>IDENTIFICATION</scope>
</reference>
<dbReference type="Ensembl" id="ENSNPET00000014793.1">
    <property type="protein sequence ID" value="ENSNPEP00000014437.1"/>
    <property type="gene ID" value="ENSNPEG00000010301.1"/>
</dbReference>
<evidence type="ECO:0000313" key="2">
    <source>
        <dbReference type="Proteomes" id="UP000694420"/>
    </source>
</evidence>
<evidence type="ECO:0000313" key="1">
    <source>
        <dbReference type="Ensembl" id="ENSNPEP00000014437.1"/>
    </source>
</evidence>
<gene>
    <name evidence="1" type="primary">CWF19L1</name>
</gene>
<sequence length="90" mass="9953">LVQKPSPTVICSWLACGDVEGRLEALFARVRAVQARSGRFDMLLCVGSFFSAAAAAEWEEYRAGTKTGRNRHQEMWLSKVSLCCTGEDLL</sequence>
<organism evidence="1 2">
    <name type="scientific">Nothoprocta perdicaria</name>
    <name type="common">Chilean tinamou</name>
    <name type="synonym">Crypturus perdicarius</name>
    <dbReference type="NCBI Taxonomy" id="30464"/>
    <lineage>
        <taxon>Eukaryota</taxon>
        <taxon>Metazoa</taxon>
        <taxon>Chordata</taxon>
        <taxon>Craniata</taxon>
        <taxon>Vertebrata</taxon>
        <taxon>Euteleostomi</taxon>
        <taxon>Archelosauria</taxon>
        <taxon>Archosauria</taxon>
        <taxon>Dinosauria</taxon>
        <taxon>Saurischia</taxon>
        <taxon>Theropoda</taxon>
        <taxon>Coelurosauria</taxon>
        <taxon>Aves</taxon>
        <taxon>Palaeognathae</taxon>
        <taxon>Tinamiformes</taxon>
        <taxon>Tinamidae</taxon>
        <taxon>Nothoprocta</taxon>
    </lineage>
</organism>
<reference evidence="1" key="2">
    <citation type="submission" date="2025-09" db="UniProtKB">
        <authorList>
            <consortium name="Ensembl"/>
        </authorList>
    </citation>
    <scope>IDENTIFICATION</scope>
</reference>
<dbReference type="AlphaFoldDB" id="A0A8C6ZG65"/>
<keyword evidence="2" id="KW-1185">Reference proteome</keyword>
<proteinExistence type="predicted"/>